<name>A0ABQ0DTG9_9EUKA</name>
<evidence type="ECO:0008006" key="6">
    <source>
        <dbReference type="Google" id="ProtNLM"/>
    </source>
</evidence>
<evidence type="ECO:0000256" key="2">
    <source>
        <dbReference type="ARBA" id="ARBA00022741"/>
    </source>
</evidence>
<dbReference type="InterPro" id="IPR020849">
    <property type="entry name" value="Small_GTPase_Ras-type"/>
</dbReference>
<evidence type="ECO:0000313" key="5">
    <source>
        <dbReference type="Proteomes" id="UP001628156"/>
    </source>
</evidence>
<keyword evidence="3" id="KW-0342">GTP-binding</keyword>
<gene>
    <name evidence="4" type="ORF">ENUP19_0276G0005</name>
</gene>
<dbReference type="Pfam" id="PF00071">
    <property type="entry name" value="Ras"/>
    <property type="match status" value="1"/>
</dbReference>
<reference evidence="4 5" key="1">
    <citation type="journal article" date="2019" name="PLoS Negl. Trop. Dis.">
        <title>Whole genome sequencing of Entamoeba nuttalli reveals mammalian host-related molecular signatures and a novel octapeptide-repeat surface protein.</title>
        <authorList>
            <person name="Tanaka M."/>
            <person name="Makiuchi T."/>
            <person name="Komiyama T."/>
            <person name="Shiina T."/>
            <person name="Osaki K."/>
            <person name="Tachibana H."/>
        </authorList>
    </citation>
    <scope>NUCLEOTIDE SEQUENCE [LARGE SCALE GENOMIC DNA]</scope>
    <source>
        <strain evidence="4 5">P19-061405</strain>
    </source>
</reference>
<dbReference type="Gene3D" id="3.40.50.300">
    <property type="entry name" value="P-loop containing nucleotide triphosphate hydrolases"/>
    <property type="match status" value="1"/>
</dbReference>
<keyword evidence="2" id="KW-0547">Nucleotide-binding</keyword>
<dbReference type="SMART" id="SM00175">
    <property type="entry name" value="RAB"/>
    <property type="match status" value="1"/>
</dbReference>
<comment type="caution">
    <text evidence="4">The sequence shown here is derived from an EMBL/GenBank/DDBJ whole genome shotgun (WGS) entry which is preliminary data.</text>
</comment>
<dbReference type="PROSITE" id="PS51421">
    <property type="entry name" value="RAS"/>
    <property type="match status" value="1"/>
</dbReference>
<dbReference type="PANTHER" id="PTHR24070">
    <property type="entry name" value="RAS, DI-RAS, AND RHEB FAMILY MEMBERS OF SMALL GTPASE SUPERFAMILY"/>
    <property type="match status" value="1"/>
</dbReference>
<accession>A0ABQ0DTG9</accession>
<dbReference type="Proteomes" id="UP001628156">
    <property type="component" value="Unassembled WGS sequence"/>
</dbReference>
<comment type="similarity">
    <text evidence="1">Belongs to the small GTPase superfamily. Rho family.</text>
</comment>
<dbReference type="PROSITE" id="PS51419">
    <property type="entry name" value="RAB"/>
    <property type="match status" value="1"/>
</dbReference>
<dbReference type="PRINTS" id="PR00449">
    <property type="entry name" value="RASTRNSFRMNG"/>
</dbReference>
<dbReference type="NCBIfam" id="TIGR00231">
    <property type="entry name" value="small_GTP"/>
    <property type="match status" value="1"/>
</dbReference>
<dbReference type="CDD" id="cd00876">
    <property type="entry name" value="Ras"/>
    <property type="match status" value="1"/>
</dbReference>
<protein>
    <recommendedName>
        <fullName evidence="6">Ras family GTPase</fullName>
    </recommendedName>
</protein>
<organism evidence="4 5">
    <name type="scientific">Entamoeba nuttalli</name>
    <dbReference type="NCBI Taxonomy" id="412467"/>
    <lineage>
        <taxon>Eukaryota</taxon>
        <taxon>Amoebozoa</taxon>
        <taxon>Evosea</taxon>
        <taxon>Archamoebae</taxon>
        <taxon>Mastigamoebida</taxon>
        <taxon>Entamoebidae</taxon>
        <taxon>Entamoeba</taxon>
    </lineage>
</organism>
<dbReference type="InterPro" id="IPR001806">
    <property type="entry name" value="Small_GTPase"/>
</dbReference>
<evidence type="ECO:0000256" key="3">
    <source>
        <dbReference type="ARBA" id="ARBA00023134"/>
    </source>
</evidence>
<sequence>MTEEYKVELIRVMVLGDGGVGKSVLTIQFTMNMFVEEYDPTVELIENCYRKNINVDGKVCVLDILDTAGREEYQTMIDPYIRQTNSFLIVYSIVDEKTFETAKKYVDKILRTKEDDHYHQIVLVGNKIDLNNERTVQKEKGLTFAQEKGIGFNETSAKKRINVDETFQMIVKRSRENKISNSDNETTNKKRKCLLL</sequence>
<proteinExistence type="inferred from homology"/>
<dbReference type="InterPro" id="IPR005225">
    <property type="entry name" value="Small_GTP-bd"/>
</dbReference>
<dbReference type="InterPro" id="IPR027417">
    <property type="entry name" value="P-loop_NTPase"/>
</dbReference>
<dbReference type="SUPFAM" id="SSF52540">
    <property type="entry name" value="P-loop containing nucleoside triphosphate hydrolases"/>
    <property type="match status" value="1"/>
</dbReference>
<dbReference type="PROSITE" id="PS51420">
    <property type="entry name" value="RHO"/>
    <property type="match status" value="1"/>
</dbReference>
<dbReference type="SMART" id="SM00173">
    <property type="entry name" value="RAS"/>
    <property type="match status" value="1"/>
</dbReference>
<dbReference type="SMART" id="SM00174">
    <property type="entry name" value="RHO"/>
    <property type="match status" value="1"/>
</dbReference>
<evidence type="ECO:0000313" key="4">
    <source>
        <dbReference type="EMBL" id="GAB1226146.1"/>
    </source>
</evidence>
<dbReference type="EMBL" id="BAAFRS010000276">
    <property type="protein sequence ID" value="GAB1226146.1"/>
    <property type="molecule type" value="Genomic_DNA"/>
</dbReference>
<evidence type="ECO:0000256" key="1">
    <source>
        <dbReference type="ARBA" id="ARBA00010142"/>
    </source>
</evidence>
<keyword evidence="5" id="KW-1185">Reference proteome</keyword>